<dbReference type="OrthoDB" id="10533683at2759"/>
<dbReference type="EMBL" id="JAEHOC010000036">
    <property type="protein sequence ID" value="KAG2428183.1"/>
    <property type="molecule type" value="Genomic_DNA"/>
</dbReference>
<feature type="compositionally biased region" description="Pro residues" evidence="2">
    <location>
        <begin position="279"/>
        <end position="326"/>
    </location>
</feature>
<keyword evidence="4" id="KW-1185">Reference proteome</keyword>
<keyword evidence="1" id="KW-0175">Coiled coil</keyword>
<reference evidence="3" key="1">
    <citation type="journal article" date="2020" name="bioRxiv">
        <title>Comparative genomics of Chlamydomonas.</title>
        <authorList>
            <person name="Craig R.J."/>
            <person name="Hasan A.R."/>
            <person name="Ness R.W."/>
            <person name="Keightley P.D."/>
        </authorList>
    </citation>
    <scope>NUCLEOTIDE SEQUENCE</scope>
    <source>
        <strain evidence="3">SAG 7.73</strain>
    </source>
</reference>
<evidence type="ECO:0000256" key="1">
    <source>
        <dbReference type="SAM" id="Coils"/>
    </source>
</evidence>
<dbReference type="Gene3D" id="1.20.5.340">
    <property type="match status" value="1"/>
</dbReference>
<evidence type="ECO:0000256" key="2">
    <source>
        <dbReference type="SAM" id="MobiDB-lite"/>
    </source>
</evidence>
<dbReference type="PANTHER" id="PTHR45691">
    <property type="entry name" value="PROTEIN DIAPHANOUS"/>
    <property type="match status" value="1"/>
</dbReference>
<dbReference type="InterPro" id="IPR051412">
    <property type="entry name" value="Formin_Homology_Diaphanous_sf"/>
</dbReference>
<dbReference type="PANTHER" id="PTHR45691:SF6">
    <property type="entry name" value="PROTEIN DIAPHANOUS"/>
    <property type="match status" value="1"/>
</dbReference>
<dbReference type="GO" id="GO:0005884">
    <property type="term" value="C:actin filament"/>
    <property type="evidence" value="ECO:0007669"/>
    <property type="project" value="TreeGrafter"/>
</dbReference>
<accession>A0A835SJB4</accession>
<dbReference type="Proteomes" id="UP000650467">
    <property type="component" value="Unassembled WGS sequence"/>
</dbReference>
<sequence>MYKSFYDRGLSPEVYASFTLDVCGLSLTAQRYPALPVEEHAAFQRVVLQLAPTIKSTRWPTMAGFLDYWAQAADPDTTGEQAAAFINGFPAYARVRAYILSACLGMSWVTAAADGSVLEVSEFDLTGTVIPSATRTTYANCVTQLESTGLQLRRTSPIGANPFTLRMSYDLTSLADASTTAATVKALQPVFSATVASAVTCTYTDADTGELVAWEEQADRSITLTEDVSYRVSCRIAVSQLNNGRSTAVSLSFLAIAEGSPDPVTTAYPMTLFNGLPFPPPPPAPPSPPPPSPPPPPPPSPPPPPPSPSPPPPPRPSPPPPSPPPTCESTMRGDPCFKLVGIEAAATLLLELVGTSAAGLPAGGLLAQVRTLVDQLRKANETIADQRKQLDAALADIAALKTRASQTDSAISDLKTKATQTDSAISDLRTKVPSPSSSLEVHRLCVGEVCLQQTAGNYADSNGRLHFVRKGTSRATAWINTNPTENDVFRVYTNRDGNDGWVAPMFFVNVGKEFGLATGSGSLNYDGQLSADRVCIGKVCLRPSTRDPGILLFGNRDSDNKAVAINTLGSGWMDIFLVFRDRDGLSPYFYYNRDNNYGTCTSGCGGPGGGSGM</sequence>
<evidence type="ECO:0000313" key="3">
    <source>
        <dbReference type="EMBL" id="KAG2428183.1"/>
    </source>
</evidence>
<organism evidence="3 4">
    <name type="scientific">Chlamydomonas incerta</name>
    <dbReference type="NCBI Taxonomy" id="51695"/>
    <lineage>
        <taxon>Eukaryota</taxon>
        <taxon>Viridiplantae</taxon>
        <taxon>Chlorophyta</taxon>
        <taxon>core chlorophytes</taxon>
        <taxon>Chlorophyceae</taxon>
        <taxon>CS clade</taxon>
        <taxon>Chlamydomonadales</taxon>
        <taxon>Chlamydomonadaceae</taxon>
        <taxon>Chlamydomonas</taxon>
    </lineage>
</organism>
<name>A0A835SJB4_CHLIN</name>
<dbReference type="PRINTS" id="PR01217">
    <property type="entry name" value="PRICHEXTENSN"/>
</dbReference>
<protein>
    <submittedName>
        <fullName evidence="3">Uncharacterized protein</fullName>
    </submittedName>
</protein>
<proteinExistence type="predicted"/>
<evidence type="ECO:0000313" key="4">
    <source>
        <dbReference type="Proteomes" id="UP000650467"/>
    </source>
</evidence>
<comment type="caution">
    <text evidence="3">The sequence shown here is derived from an EMBL/GenBank/DDBJ whole genome shotgun (WGS) entry which is preliminary data.</text>
</comment>
<dbReference type="AlphaFoldDB" id="A0A835SJB4"/>
<dbReference type="GO" id="GO:0030041">
    <property type="term" value="P:actin filament polymerization"/>
    <property type="evidence" value="ECO:0007669"/>
    <property type="project" value="TreeGrafter"/>
</dbReference>
<dbReference type="SUPFAM" id="SSF101447">
    <property type="entry name" value="Formin homology 2 domain (FH2 domain)"/>
    <property type="match status" value="1"/>
</dbReference>
<gene>
    <name evidence="3" type="ORF">HXX76_011863</name>
</gene>
<feature type="region of interest" description="Disordered" evidence="2">
    <location>
        <begin position="279"/>
        <end position="330"/>
    </location>
</feature>
<feature type="coiled-coil region" evidence="1">
    <location>
        <begin position="369"/>
        <end position="403"/>
    </location>
</feature>